<feature type="region of interest" description="Disordered" evidence="3">
    <location>
        <begin position="1"/>
        <end position="22"/>
    </location>
</feature>
<evidence type="ECO:0000256" key="2">
    <source>
        <dbReference type="RuleBase" id="RU003616"/>
    </source>
</evidence>
<dbReference type="InterPro" id="IPR031107">
    <property type="entry name" value="Small_HSP"/>
</dbReference>
<name>A0A840VQZ5_9PROT</name>
<reference evidence="5 6" key="1">
    <citation type="submission" date="2020-08" db="EMBL/GenBank/DDBJ databases">
        <title>Genomic Encyclopedia of Type Strains, Phase IV (KMG-IV): sequencing the most valuable type-strain genomes for metagenomic binning, comparative biology and taxonomic classification.</title>
        <authorList>
            <person name="Goeker M."/>
        </authorList>
    </citation>
    <scope>NUCLEOTIDE SEQUENCE [LARGE SCALE GENOMIC DNA]</scope>
    <source>
        <strain evidence="5 6">DSM 27026</strain>
    </source>
</reference>
<dbReference type="AlphaFoldDB" id="A0A840VQZ5"/>
<organism evidence="5 6">
    <name type="scientific">Acidocella aromatica</name>
    <dbReference type="NCBI Taxonomy" id="1303579"/>
    <lineage>
        <taxon>Bacteria</taxon>
        <taxon>Pseudomonadati</taxon>
        <taxon>Pseudomonadota</taxon>
        <taxon>Alphaproteobacteria</taxon>
        <taxon>Acetobacterales</taxon>
        <taxon>Acidocellaceae</taxon>
        <taxon>Acidocella</taxon>
    </lineage>
</organism>
<protein>
    <submittedName>
        <fullName evidence="5">HSP20 family protein</fullName>
    </submittedName>
</protein>
<dbReference type="InterPro" id="IPR002068">
    <property type="entry name" value="A-crystallin/Hsp20_dom"/>
</dbReference>
<dbReference type="EMBL" id="JACHFJ010000009">
    <property type="protein sequence ID" value="MBB5373800.1"/>
    <property type="molecule type" value="Genomic_DNA"/>
</dbReference>
<dbReference type="PROSITE" id="PS01031">
    <property type="entry name" value="SHSP"/>
    <property type="match status" value="1"/>
</dbReference>
<dbReference type="CDD" id="cd06464">
    <property type="entry name" value="ACD_sHsps-like"/>
    <property type="match status" value="1"/>
</dbReference>
<comment type="caution">
    <text evidence="5">The sequence shown here is derived from an EMBL/GenBank/DDBJ whole genome shotgun (WGS) entry which is preliminary data.</text>
</comment>
<dbReference type="Proteomes" id="UP000553706">
    <property type="component" value="Unassembled WGS sequence"/>
</dbReference>
<proteinExistence type="inferred from homology"/>
<dbReference type="InterPro" id="IPR008978">
    <property type="entry name" value="HSP20-like_chaperone"/>
</dbReference>
<evidence type="ECO:0000313" key="5">
    <source>
        <dbReference type="EMBL" id="MBB5373800.1"/>
    </source>
</evidence>
<sequence length="158" mass="17523">MANTQVDVKKNAPAPQPHDPWRSFRNELDRVFEQFGQTLSPWWGGENMKLPSVDITEDDKTFTLTAELPGLSAEDVDVSLDGRTLVIKGEKQQETKTEEKNYHLTERSYGAFERSFYLPDGVNADAIDATVAKGVLTVTLPKLPSAADKAKKITVKTA</sequence>
<dbReference type="Pfam" id="PF00011">
    <property type="entry name" value="HSP20"/>
    <property type="match status" value="1"/>
</dbReference>
<dbReference type="SUPFAM" id="SSF49764">
    <property type="entry name" value="HSP20-like chaperones"/>
    <property type="match status" value="1"/>
</dbReference>
<accession>A0A840VQZ5</accession>
<dbReference type="Gene3D" id="2.60.40.790">
    <property type="match status" value="1"/>
</dbReference>
<evidence type="ECO:0000256" key="3">
    <source>
        <dbReference type="SAM" id="MobiDB-lite"/>
    </source>
</evidence>
<gene>
    <name evidence="5" type="ORF">HNP71_002065</name>
</gene>
<dbReference type="PANTHER" id="PTHR11527">
    <property type="entry name" value="HEAT-SHOCK PROTEIN 20 FAMILY MEMBER"/>
    <property type="match status" value="1"/>
</dbReference>
<feature type="domain" description="SHSP" evidence="4">
    <location>
        <begin position="44"/>
        <end position="158"/>
    </location>
</feature>
<comment type="similarity">
    <text evidence="1 2">Belongs to the small heat shock protein (HSP20) family.</text>
</comment>
<dbReference type="RefSeq" id="WP_221246782.1">
    <property type="nucleotide sequence ID" value="NZ_JACHFJ010000009.1"/>
</dbReference>
<keyword evidence="6" id="KW-1185">Reference proteome</keyword>
<evidence type="ECO:0000313" key="6">
    <source>
        <dbReference type="Proteomes" id="UP000553706"/>
    </source>
</evidence>
<evidence type="ECO:0000259" key="4">
    <source>
        <dbReference type="PROSITE" id="PS01031"/>
    </source>
</evidence>
<evidence type="ECO:0000256" key="1">
    <source>
        <dbReference type="PROSITE-ProRule" id="PRU00285"/>
    </source>
</evidence>